<feature type="region of interest" description="Disordered" evidence="1">
    <location>
        <begin position="226"/>
        <end position="255"/>
    </location>
</feature>
<evidence type="ECO:0000313" key="3">
    <source>
        <dbReference type="EMBL" id="CAG7729088.1"/>
    </source>
</evidence>
<protein>
    <submittedName>
        <fullName evidence="3">Uncharacterized protein</fullName>
    </submittedName>
</protein>
<proteinExistence type="predicted"/>
<dbReference type="EMBL" id="CAJVCH010173053">
    <property type="protein sequence ID" value="CAG7729088.1"/>
    <property type="molecule type" value="Genomic_DNA"/>
</dbReference>
<dbReference type="AlphaFoldDB" id="A0A8J2K3Q6"/>
<keyword evidence="2" id="KW-0812">Transmembrane</keyword>
<keyword evidence="2" id="KW-0472">Membrane</keyword>
<organism evidence="3 4">
    <name type="scientific">Allacma fusca</name>
    <dbReference type="NCBI Taxonomy" id="39272"/>
    <lineage>
        <taxon>Eukaryota</taxon>
        <taxon>Metazoa</taxon>
        <taxon>Ecdysozoa</taxon>
        <taxon>Arthropoda</taxon>
        <taxon>Hexapoda</taxon>
        <taxon>Collembola</taxon>
        <taxon>Symphypleona</taxon>
        <taxon>Sminthuridae</taxon>
        <taxon>Allacma</taxon>
    </lineage>
</organism>
<evidence type="ECO:0000313" key="4">
    <source>
        <dbReference type="Proteomes" id="UP000708208"/>
    </source>
</evidence>
<gene>
    <name evidence="3" type="ORF">AFUS01_LOCUS17827</name>
</gene>
<feature type="compositionally biased region" description="Basic and acidic residues" evidence="1">
    <location>
        <begin position="147"/>
        <end position="158"/>
    </location>
</feature>
<keyword evidence="4" id="KW-1185">Reference proteome</keyword>
<feature type="compositionally biased region" description="Polar residues" evidence="1">
    <location>
        <begin position="134"/>
        <end position="146"/>
    </location>
</feature>
<sequence length="255" mass="28380">MLESLPAVPSRPKSLLMGIFNNLKSEDDSQEELLESSIPTEIIPQDSSQSDSQIFNSTQTLNGQNPLHEQTARFLQIPNFIEAILALLISGLLLAACLLIIKKTKAWCIARSKHWEKDEETPGVDNKQRKEAPANTNVVVPSASTTSEEKSENLETQKETIVGKSDDKSGNSSEATPRHSNRSSSRKSYKSKDGGTRPNFVRRASGPFGDEAMAYVEDTYRGVQHYEDKQSSWARRLSSRRGPSSNENKRSRDNV</sequence>
<evidence type="ECO:0000256" key="2">
    <source>
        <dbReference type="SAM" id="Phobius"/>
    </source>
</evidence>
<reference evidence="3" key="1">
    <citation type="submission" date="2021-06" db="EMBL/GenBank/DDBJ databases">
        <authorList>
            <person name="Hodson N. C."/>
            <person name="Mongue J. A."/>
            <person name="Jaron S. K."/>
        </authorList>
    </citation>
    <scope>NUCLEOTIDE SEQUENCE</scope>
</reference>
<evidence type="ECO:0000256" key="1">
    <source>
        <dbReference type="SAM" id="MobiDB-lite"/>
    </source>
</evidence>
<comment type="caution">
    <text evidence="3">The sequence shown here is derived from an EMBL/GenBank/DDBJ whole genome shotgun (WGS) entry which is preliminary data.</text>
</comment>
<feature type="compositionally biased region" description="Basic residues" evidence="1">
    <location>
        <begin position="179"/>
        <end position="189"/>
    </location>
</feature>
<dbReference type="Proteomes" id="UP000708208">
    <property type="component" value="Unassembled WGS sequence"/>
</dbReference>
<feature type="transmembrane region" description="Helical" evidence="2">
    <location>
        <begin position="80"/>
        <end position="101"/>
    </location>
</feature>
<keyword evidence="2" id="KW-1133">Transmembrane helix</keyword>
<accession>A0A8J2K3Q6</accession>
<feature type="region of interest" description="Disordered" evidence="1">
    <location>
        <begin position="115"/>
        <end position="210"/>
    </location>
</feature>
<name>A0A8J2K3Q6_9HEXA</name>